<protein>
    <recommendedName>
        <fullName evidence="4">ABC transporter domain-containing protein</fullName>
    </recommendedName>
</protein>
<dbReference type="InterPro" id="IPR027417">
    <property type="entry name" value="P-loop_NTPase"/>
</dbReference>
<dbReference type="Gene3D" id="3.40.50.300">
    <property type="entry name" value="P-loop containing nucleotide triphosphate hydrolases"/>
    <property type="match status" value="1"/>
</dbReference>
<dbReference type="SUPFAM" id="SSF52540">
    <property type="entry name" value="P-loop containing nucleoside triphosphate hydrolases"/>
    <property type="match status" value="1"/>
</dbReference>
<dbReference type="GO" id="GO:0043190">
    <property type="term" value="C:ATP-binding cassette (ABC) transporter complex"/>
    <property type="evidence" value="ECO:0007669"/>
    <property type="project" value="InterPro"/>
</dbReference>
<dbReference type="Pfam" id="PF00005">
    <property type="entry name" value="ABC_tran"/>
    <property type="match status" value="1"/>
</dbReference>
<evidence type="ECO:0000259" key="4">
    <source>
        <dbReference type="PROSITE" id="PS50893"/>
    </source>
</evidence>
<evidence type="ECO:0000256" key="2">
    <source>
        <dbReference type="ARBA" id="ARBA00022741"/>
    </source>
</evidence>
<evidence type="ECO:0000256" key="3">
    <source>
        <dbReference type="ARBA" id="ARBA00022840"/>
    </source>
</evidence>
<dbReference type="FunFam" id="3.40.50.300:FF:000425">
    <property type="entry name" value="Probable ABC transporter, ATP-binding subunit"/>
    <property type="match status" value="1"/>
</dbReference>
<dbReference type="InterPro" id="IPR003439">
    <property type="entry name" value="ABC_transporter-like_ATP-bd"/>
</dbReference>
<feature type="domain" description="ABC transporter" evidence="4">
    <location>
        <begin position="4"/>
        <end position="234"/>
    </location>
</feature>
<dbReference type="PANTHER" id="PTHR42781:SF4">
    <property type="entry name" value="SPERMIDINE_PUTRESCINE IMPORT ATP-BINDING PROTEIN POTA"/>
    <property type="match status" value="1"/>
</dbReference>
<dbReference type="PROSITE" id="PS50893">
    <property type="entry name" value="ABC_TRANSPORTER_2"/>
    <property type="match status" value="1"/>
</dbReference>
<gene>
    <name evidence="5" type="ORF">CBQ26_10370</name>
</gene>
<dbReference type="GO" id="GO:0016887">
    <property type="term" value="F:ATP hydrolysis activity"/>
    <property type="evidence" value="ECO:0007669"/>
    <property type="project" value="InterPro"/>
</dbReference>
<dbReference type="AlphaFoldDB" id="A0A246BKY8"/>
<dbReference type="InterPro" id="IPR013611">
    <property type="entry name" value="Transp-assoc_OB_typ2"/>
</dbReference>
<keyword evidence="6" id="KW-1185">Reference proteome</keyword>
<dbReference type="Pfam" id="PF08402">
    <property type="entry name" value="TOBE_2"/>
    <property type="match status" value="1"/>
</dbReference>
<dbReference type="InterPro" id="IPR008995">
    <property type="entry name" value="Mo/tungstate-bd_C_term_dom"/>
</dbReference>
<dbReference type="EMBL" id="NHMK01000013">
    <property type="protein sequence ID" value="OWL95973.1"/>
    <property type="molecule type" value="Genomic_DNA"/>
</dbReference>
<dbReference type="SMART" id="SM00382">
    <property type="entry name" value="AAA"/>
    <property type="match status" value="1"/>
</dbReference>
<organism evidence="5 6">
    <name type="scientific">Deinococcus indicus</name>
    <dbReference type="NCBI Taxonomy" id="223556"/>
    <lineage>
        <taxon>Bacteria</taxon>
        <taxon>Thermotogati</taxon>
        <taxon>Deinococcota</taxon>
        <taxon>Deinococci</taxon>
        <taxon>Deinococcales</taxon>
        <taxon>Deinococcaceae</taxon>
        <taxon>Deinococcus</taxon>
    </lineage>
</organism>
<dbReference type="RefSeq" id="WP_088248578.1">
    <property type="nucleotide sequence ID" value="NZ_NHMK01000013.1"/>
</dbReference>
<dbReference type="GO" id="GO:0005524">
    <property type="term" value="F:ATP binding"/>
    <property type="evidence" value="ECO:0007669"/>
    <property type="project" value="UniProtKB-KW"/>
</dbReference>
<keyword evidence="1" id="KW-0813">Transport</keyword>
<comment type="caution">
    <text evidence="5">The sequence shown here is derived from an EMBL/GenBank/DDBJ whole genome shotgun (WGS) entry which is preliminary data.</text>
</comment>
<keyword evidence="2" id="KW-0547">Nucleotide-binding</keyword>
<dbReference type="GO" id="GO:0015697">
    <property type="term" value="P:quaternary ammonium group transport"/>
    <property type="evidence" value="ECO:0007669"/>
    <property type="project" value="UniProtKB-ARBA"/>
</dbReference>
<dbReference type="Proteomes" id="UP000197208">
    <property type="component" value="Unassembled WGS sequence"/>
</dbReference>
<dbReference type="InterPro" id="IPR050093">
    <property type="entry name" value="ABC_SmlMolc_Importer"/>
</dbReference>
<accession>A0A246BKY8</accession>
<dbReference type="OrthoDB" id="9802264at2"/>
<keyword evidence="3" id="KW-0067">ATP-binding</keyword>
<dbReference type="InterPro" id="IPR003593">
    <property type="entry name" value="AAA+_ATPase"/>
</dbReference>
<evidence type="ECO:0000313" key="6">
    <source>
        <dbReference type="Proteomes" id="UP000197208"/>
    </source>
</evidence>
<dbReference type="SUPFAM" id="SSF50331">
    <property type="entry name" value="MOP-like"/>
    <property type="match status" value="1"/>
</dbReference>
<dbReference type="GO" id="GO:0022857">
    <property type="term" value="F:transmembrane transporter activity"/>
    <property type="evidence" value="ECO:0007669"/>
    <property type="project" value="InterPro"/>
</dbReference>
<reference evidence="5 6" key="1">
    <citation type="submission" date="2017-05" db="EMBL/GenBank/DDBJ databases">
        <title>De novo genome assembly of Deniococcus indicus strain DR1.</title>
        <authorList>
            <person name="Chauhan D."/>
            <person name="Yennamalli R.M."/>
            <person name="Priyadarshini R."/>
        </authorList>
    </citation>
    <scope>NUCLEOTIDE SEQUENCE [LARGE SCALE GENOMIC DNA]</scope>
    <source>
        <strain evidence="5 6">DR1</strain>
    </source>
</reference>
<dbReference type="PANTHER" id="PTHR42781">
    <property type="entry name" value="SPERMIDINE/PUTRESCINE IMPORT ATP-BINDING PROTEIN POTA"/>
    <property type="match status" value="1"/>
</dbReference>
<name>A0A246BKY8_9DEIO</name>
<evidence type="ECO:0000256" key="1">
    <source>
        <dbReference type="ARBA" id="ARBA00022448"/>
    </source>
</evidence>
<evidence type="ECO:0000313" key="5">
    <source>
        <dbReference type="EMBL" id="OWL95973.1"/>
    </source>
</evidence>
<proteinExistence type="predicted"/>
<sequence>MTRLELDGISAAHGGHPVLRGVSLSVGSGERFALLGASGSGKSTLLRVVAGLHPPTQGDVRLGGRSVLSVPPEARDVGLVFQDPLLFPHLSVAGNLAFGLRQRRVPRAETDARVADMLARTGLQGLGPRRVGALSGGQAGRAALGRALITRPPLLLLDEPLSALDAPLRRDLREWLVREAQERGTTLLLVTHDQEEALATAQRIGFLDGGRLAQVGEPAELYAQPATLNAARFFGSLNFLPGVQDSADVMTALGRLRVARPGHGPVTVTVRPEAIRPGPAAVNTLRAQVRQVSFAGAYWRCELTVPAPGMGGPGGQETALVWHAPPDAPPHAGDTVTLHLPPAACWTVPEHPEDRPGA</sequence>